<proteinExistence type="predicted"/>
<keyword evidence="2" id="KW-1185">Reference proteome</keyword>
<comment type="caution">
    <text evidence="1">The sequence shown here is derived from an EMBL/GenBank/DDBJ whole genome shotgun (WGS) entry which is preliminary data.</text>
</comment>
<accession>A0ABQ7AML8</accession>
<gene>
    <name evidence="1" type="ORF">DY000_02053282</name>
</gene>
<dbReference type="Proteomes" id="UP000266723">
    <property type="component" value="Unassembled WGS sequence"/>
</dbReference>
<evidence type="ECO:0000313" key="2">
    <source>
        <dbReference type="Proteomes" id="UP000266723"/>
    </source>
</evidence>
<sequence>MDLLVDKDKEIMSKPADEYNEDMGKPAEEDVLTIPNGPMARFKTKRLHEAIGGLLKTAWKVKSVYLGVSYPI</sequence>
<evidence type="ECO:0000313" key="1">
    <source>
        <dbReference type="EMBL" id="KAF3498954.1"/>
    </source>
</evidence>
<protein>
    <submittedName>
        <fullName evidence="1">Uncharacterized protein</fullName>
    </submittedName>
</protein>
<reference evidence="1 2" key="1">
    <citation type="journal article" date="2020" name="BMC Genomics">
        <title>Intraspecific diversification of the crop wild relative Brassica cretica Lam. using demographic model selection.</title>
        <authorList>
            <person name="Kioukis A."/>
            <person name="Michalopoulou V.A."/>
            <person name="Briers L."/>
            <person name="Pirintsos S."/>
            <person name="Studholme D.J."/>
            <person name="Pavlidis P."/>
            <person name="Sarris P.F."/>
        </authorList>
    </citation>
    <scope>NUCLEOTIDE SEQUENCE [LARGE SCALE GENOMIC DNA]</scope>
    <source>
        <strain evidence="2">cv. PFS-1207/04</strain>
    </source>
</reference>
<dbReference type="EMBL" id="QGKV02002055">
    <property type="protein sequence ID" value="KAF3498954.1"/>
    <property type="molecule type" value="Genomic_DNA"/>
</dbReference>
<name>A0ABQ7AML8_BRACR</name>
<organism evidence="1 2">
    <name type="scientific">Brassica cretica</name>
    <name type="common">Mustard</name>
    <dbReference type="NCBI Taxonomy" id="69181"/>
    <lineage>
        <taxon>Eukaryota</taxon>
        <taxon>Viridiplantae</taxon>
        <taxon>Streptophyta</taxon>
        <taxon>Embryophyta</taxon>
        <taxon>Tracheophyta</taxon>
        <taxon>Spermatophyta</taxon>
        <taxon>Magnoliopsida</taxon>
        <taxon>eudicotyledons</taxon>
        <taxon>Gunneridae</taxon>
        <taxon>Pentapetalae</taxon>
        <taxon>rosids</taxon>
        <taxon>malvids</taxon>
        <taxon>Brassicales</taxon>
        <taxon>Brassicaceae</taxon>
        <taxon>Brassiceae</taxon>
        <taxon>Brassica</taxon>
    </lineage>
</organism>